<evidence type="ECO:0000256" key="5">
    <source>
        <dbReference type="ARBA" id="ARBA00022801"/>
    </source>
</evidence>
<keyword evidence="7" id="KW-0732">Signal</keyword>
<dbReference type="InterPro" id="IPR001365">
    <property type="entry name" value="A_deaminase_dom"/>
</dbReference>
<dbReference type="GO" id="GO:0043103">
    <property type="term" value="P:hypoxanthine salvage"/>
    <property type="evidence" value="ECO:0007669"/>
    <property type="project" value="TreeGrafter"/>
</dbReference>
<keyword evidence="6" id="KW-0862">Zinc</keyword>
<dbReference type="Gene3D" id="3.20.20.140">
    <property type="entry name" value="Metal-dependent hydrolases"/>
    <property type="match status" value="1"/>
</dbReference>
<dbReference type="RefSeq" id="WP_197160064.1">
    <property type="nucleotide sequence ID" value="NZ_JADZGI010000001.1"/>
</dbReference>
<dbReference type="Proteomes" id="UP000617634">
    <property type="component" value="Unassembled WGS sequence"/>
</dbReference>
<dbReference type="InterPro" id="IPR006330">
    <property type="entry name" value="Ado/ade_deaminase"/>
</dbReference>
<organism evidence="9 10">
    <name type="scientific">Novosphingobium aureum</name>
    <dbReference type="NCBI Taxonomy" id="2792964"/>
    <lineage>
        <taxon>Bacteria</taxon>
        <taxon>Pseudomonadati</taxon>
        <taxon>Pseudomonadota</taxon>
        <taxon>Alphaproteobacteria</taxon>
        <taxon>Sphingomonadales</taxon>
        <taxon>Sphingomonadaceae</taxon>
        <taxon>Novosphingobium</taxon>
    </lineage>
</organism>
<feature type="domain" description="Adenosine deaminase" evidence="8">
    <location>
        <begin position="175"/>
        <end position="459"/>
    </location>
</feature>
<dbReference type="PANTHER" id="PTHR11409">
    <property type="entry name" value="ADENOSINE DEAMINASE"/>
    <property type="match status" value="1"/>
</dbReference>
<dbReference type="AlphaFoldDB" id="A0A931MJK1"/>
<dbReference type="GO" id="GO:0046103">
    <property type="term" value="P:inosine biosynthetic process"/>
    <property type="evidence" value="ECO:0007669"/>
    <property type="project" value="TreeGrafter"/>
</dbReference>
<evidence type="ECO:0000256" key="1">
    <source>
        <dbReference type="ARBA" id="ARBA00001947"/>
    </source>
</evidence>
<dbReference type="PANTHER" id="PTHR11409:SF43">
    <property type="entry name" value="ADENOSINE DEAMINASE"/>
    <property type="match status" value="1"/>
</dbReference>
<evidence type="ECO:0000313" key="9">
    <source>
        <dbReference type="EMBL" id="MBH0111610.1"/>
    </source>
</evidence>
<name>A0A931MJK1_9SPHN</name>
<sequence>MITSTVRKALACACLALGTVLALSSAQARPPQQDDEARAAAIFEEVADNAAMLRVFLQAMPKGGDLHNHLAGTPSAEDYLGWAARDGYCADRATLALLAPPCAQADRLDVIASDAPFLYARLVDQLSTRGWQHGIGADAVSGHTQFFVAFERFGAVAMNNTVPSMALALQTAAGDHVSYLELMHNPGAMTRYVLAGSDAPLDEDGLAALYAEEIAGLAPVLSDARRELDADEAAARRALECSTRHAERACAVTLRYLASGFRALPPRQVFRSLLFGFALADADPRYLGVNIVQPEDWPVALRDYDLHMAMFRFLEARYPGVRRTLHAGELAFGLVPPAAMKNHMAKALDAGAERIGHGTAIAYEADAAQTLARMAREGVAVEINLTSNAVILGVSGEEHPLQLYRRFGVPLVLSTDDQGLLRTDMTGEYMRAVREQGLGYGDLKNLARASLEYAFIPGESYWAGHALGTPVAACAAGKADAACRALLDTSEKARLQAALEASFAQFEAGLKP</sequence>
<dbReference type="GO" id="GO:0004000">
    <property type="term" value="F:adenosine deaminase activity"/>
    <property type="evidence" value="ECO:0007669"/>
    <property type="project" value="UniProtKB-ARBA"/>
</dbReference>
<keyword evidence="4" id="KW-0479">Metal-binding</keyword>
<dbReference type="EC" id="3.5.4.4" evidence="3"/>
<protein>
    <recommendedName>
        <fullName evidence="3">adenosine deaminase</fullName>
        <ecNumber evidence="3">3.5.4.4</ecNumber>
    </recommendedName>
</protein>
<evidence type="ECO:0000256" key="7">
    <source>
        <dbReference type="SAM" id="SignalP"/>
    </source>
</evidence>
<evidence type="ECO:0000259" key="8">
    <source>
        <dbReference type="Pfam" id="PF00962"/>
    </source>
</evidence>
<evidence type="ECO:0000256" key="6">
    <source>
        <dbReference type="ARBA" id="ARBA00022833"/>
    </source>
</evidence>
<evidence type="ECO:0000256" key="2">
    <source>
        <dbReference type="ARBA" id="ARBA00006676"/>
    </source>
</evidence>
<gene>
    <name evidence="9" type="ORF">I5E68_01420</name>
</gene>
<reference evidence="9" key="1">
    <citation type="submission" date="2020-11" db="EMBL/GenBank/DDBJ databases">
        <title>Novosphingobium aureum sp. nov., a marine bacterium isolated from sediment of a salt flat.</title>
        <authorList>
            <person name="Yoo Y."/>
            <person name="Kim J.-J."/>
        </authorList>
    </citation>
    <scope>NUCLEOTIDE SEQUENCE</scope>
    <source>
        <strain evidence="9">YJ-S2-02</strain>
    </source>
</reference>
<feature type="chain" id="PRO_5036980330" description="adenosine deaminase" evidence="7">
    <location>
        <begin position="29"/>
        <end position="512"/>
    </location>
</feature>
<evidence type="ECO:0000256" key="4">
    <source>
        <dbReference type="ARBA" id="ARBA00022723"/>
    </source>
</evidence>
<dbReference type="SUPFAM" id="SSF51556">
    <property type="entry name" value="Metallo-dependent hydrolases"/>
    <property type="match status" value="1"/>
</dbReference>
<keyword evidence="10" id="KW-1185">Reference proteome</keyword>
<comment type="cofactor">
    <cofactor evidence="1">
        <name>Zn(2+)</name>
        <dbReference type="ChEBI" id="CHEBI:29105"/>
    </cofactor>
</comment>
<comment type="caution">
    <text evidence="9">The sequence shown here is derived from an EMBL/GenBank/DDBJ whole genome shotgun (WGS) entry which is preliminary data.</text>
</comment>
<dbReference type="Pfam" id="PF00962">
    <property type="entry name" value="A_deaminase"/>
    <property type="match status" value="1"/>
</dbReference>
<dbReference type="GO" id="GO:0006154">
    <property type="term" value="P:adenosine catabolic process"/>
    <property type="evidence" value="ECO:0007669"/>
    <property type="project" value="TreeGrafter"/>
</dbReference>
<dbReference type="InterPro" id="IPR032466">
    <property type="entry name" value="Metal_Hydrolase"/>
</dbReference>
<dbReference type="GO" id="GO:0005829">
    <property type="term" value="C:cytosol"/>
    <property type="evidence" value="ECO:0007669"/>
    <property type="project" value="TreeGrafter"/>
</dbReference>
<evidence type="ECO:0000256" key="3">
    <source>
        <dbReference type="ARBA" id="ARBA00012784"/>
    </source>
</evidence>
<dbReference type="EMBL" id="JADZGI010000001">
    <property type="protein sequence ID" value="MBH0111610.1"/>
    <property type="molecule type" value="Genomic_DNA"/>
</dbReference>
<evidence type="ECO:0000313" key="10">
    <source>
        <dbReference type="Proteomes" id="UP000617634"/>
    </source>
</evidence>
<keyword evidence="5" id="KW-0378">Hydrolase</keyword>
<comment type="similarity">
    <text evidence="2">Belongs to the metallo-dependent hydrolases superfamily. Adenosine and AMP deaminases family.</text>
</comment>
<dbReference type="GO" id="GO:0046872">
    <property type="term" value="F:metal ion binding"/>
    <property type="evidence" value="ECO:0007669"/>
    <property type="project" value="UniProtKB-KW"/>
</dbReference>
<feature type="signal peptide" evidence="7">
    <location>
        <begin position="1"/>
        <end position="28"/>
    </location>
</feature>
<accession>A0A931MJK1</accession>
<proteinExistence type="inferred from homology"/>